<organism evidence="1 2">
    <name type="scientific">Lentihominibacter faecis</name>
    <dbReference type="NCBI Taxonomy" id="2764712"/>
    <lineage>
        <taxon>Bacteria</taxon>
        <taxon>Bacillati</taxon>
        <taxon>Bacillota</taxon>
        <taxon>Clostridia</taxon>
        <taxon>Peptostreptococcales</taxon>
        <taxon>Anaerovoracaceae</taxon>
        <taxon>Lentihominibacter</taxon>
    </lineage>
</organism>
<evidence type="ECO:0000313" key="1">
    <source>
        <dbReference type="EMBL" id="MBC5999591.1"/>
    </source>
</evidence>
<dbReference type="RefSeq" id="WP_249287013.1">
    <property type="nucleotide sequence ID" value="NZ_JACRWC010000077.1"/>
</dbReference>
<dbReference type="InterPro" id="IPR053154">
    <property type="entry name" value="c-di-AMP_regulator"/>
</dbReference>
<name>A0A923SMY7_9FIRM</name>
<dbReference type="Gene3D" id="2.170.120.40">
    <property type="entry name" value="YbbR-like domain"/>
    <property type="match status" value="1"/>
</dbReference>
<sequence>MLENKNVLKIISLIIAILLWVYVMGEVNPDTKEKISDIEVTFVNTETLADEGLAVVHEQDLRVSAIVKGKRSVINEMKKTGLTATVDVADASEGKNRGKVELELPSGVTLDSISDDTISYRVEKSIEVKKTVEIDFVGDAGNDKDLVPWAYDMYPDTVTVTGAESVVNEVDAVRGKITSNVVSESPKTVEVELMAVKKDGTEVQGVVLNHSKAKTTVRLMETRDVDVTITSKNMENGKEVDSISGVDSVKVVGTSEALADLDSVSATVDVSDIKSQGKKELNFSLPTGVYLYNKGNSTEVTVKIKTAQ</sequence>
<comment type="caution">
    <text evidence="1">The sequence shown here is derived from an EMBL/GenBank/DDBJ whole genome shotgun (WGS) entry which is preliminary data.</text>
</comment>
<gene>
    <name evidence="1" type="ORF">H8876_06225</name>
</gene>
<proteinExistence type="predicted"/>
<evidence type="ECO:0008006" key="3">
    <source>
        <dbReference type="Google" id="ProtNLM"/>
    </source>
</evidence>
<dbReference type="Proteomes" id="UP000644115">
    <property type="component" value="Unassembled WGS sequence"/>
</dbReference>
<keyword evidence="2" id="KW-1185">Reference proteome</keyword>
<protein>
    <recommendedName>
        <fullName evidence="3">YbbR-like protein</fullName>
    </recommendedName>
</protein>
<reference evidence="1" key="1">
    <citation type="submission" date="2020-08" db="EMBL/GenBank/DDBJ databases">
        <authorList>
            <person name="Liu C."/>
            <person name="Sun Q."/>
        </authorList>
    </citation>
    <scope>NUCLEOTIDE SEQUENCE</scope>
    <source>
        <strain evidence="1">BX16</strain>
    </source>
</reference>
<dbReference type="PANTHER" id="PTHR37804:SF1">
    <property type="entry name" value="CDAA REGULATORY PROTEIN CDAR"/>
    <property type="match status" value="1"/>
</dbReference>
<accession>A0A923SMY7</accession>
<evidence type="ECO:0000313" key="2">
    <source>
        <dbReference type="Proteomes" id="UP000644115"/>
    </source>
</evidence>
<dbReference type="Pfam" id="PF07949">
    <property type="entry name" value="YbbR"/>
    <property type="match status" value="1"/>
</dbReference>
<dbReference type="PANTHER" id="PTHR37804">
    <property type="entry name" value="CDAA REGULATORY PROTEIN CDAR"/>
    <property type="match status" value="1"/>
</dbReference>
<dbReference type="AlphaFoldDB" id="A0A923SMY7"/>
<dbReference type="EMBL" id="JACRWC010000077">
    <property type="protein sequence ID" value="MBC5999591.1"/>
    <property type="molecule type" value="Genomic_DNA"/>
</dbReference>
<dbReference type="InterPro" id="IPR012505">
    <property type="entry name" value="YbbR"/>
</dbReference>
<dbReference type="Gene3D" id="2.170.120.30">
    <property type="match status" value="1"/>
</dbReference>